<accession>A0A1G8FFJ2</accession>
<sequence length="170" mass="17649">MIAAQILPTPVGPLALLSREGTLVAAGFTADPTEMFVRLTPALQAEGLEVGADLGAASEAVRAYLDGDLAALDAVPVSQPGTPTRRRLHEALREVKPGTTVSYAELAERAGLPRTAARAAGSACSQNLIASFVPCHRVLPSGGGYGGYYYGVPVKEWLLAHESGQIINAL</sequence>
<comment type="catalytic activity">
    <reaction evidence="6">
        <text>a 6-O-methyl-2'-deoxyguanosine in DNA + L-cysteinyl-[protein] = S-methyl-L-cysteinyl-[protein] + a 2'-deoxyguanosine in DNA</text>
        <dbReference type="Rhea" id="RHEA:24000"/>
        <dbReference type="Rhea" id="RHEA-COMP:10131"/>
        <dbReference type="Rhea" id="RHEA-COMP:10132"/>
        <dbReference type="Rhea" id="RHEA-COMP:11367"/>
        <dbReference type="Rhea" id="RHEA-COMP:11368"/>
        <dbReference type="ChEBI" id="CHEBI:29950"/>
        <dbReference type="ChEBI" id="CHEBI:82612"/>
        <dbReference type="ChEBI" id="CHEBI:85445"/>
        <dbReference type="ChEBI" id="CHEBI:85448"/>
        <dbReference type="EC" id="2.1.1.63"/>
    </reaction>
</comment>
<gene>
    <name evidence="8" type="ORF">SAMN05421869_103301</name>
</gene>
<dbReference type="STRING" id="633440.SAMN05421869_103301"/>
<keyword evidence="5" id="KW-0234">DNA repair</keyword>
<dbReference type="SUPFAM" id="SSF46767">
    <property type="entry name" value="Methylated DNA-protein cysteine methyltransferase, C-terminal domain"/>
    <property type="match status" value="1"/>
</dbReference>
<dbReference type="NCBIfam" id="TIGR00589">
    <property type="entry name" value="ogt"/>
    <property type="match status" value="1"/>
</dbReference>
<dbReference type="InterPro" id="IPR036631">
    <property type="entry name" value="MGMT_N_sf"/>
</dbReference>
<dbReference type="PANTHER" id="PTHR10815:SF13">
    <property type="entry name" value="METHYLATED-DNA--PROTEIN-CYSTEINE METHYLTRANSFERASE"/>
    <property type="match status" value="1"/>
</dbReference>
<evidence type="ECO:0000256" key="3">
    <source>
        <dbReference type="ARBA" id="ARBA00022679"/>
    </source>
</evidence>
<evidence type="ECO:0000256" key="2">
    <source>
        <dbReference type="ARBA" id="ARBA00022603"/>
    </source>
</evidence>
<dbReference type="Gene3D" id="1.10.10.10">
    <property type="entry name" value="Winged helix-like DNA-binding domain superfamily/Winged helix DNA-binding domain"/>
    <property type="match status" value="1"/>
</dbReference>
<dbReference type="SUPFAM" id="SSF53155">
    <property type="entry name" value="Methylated DNA-protein cysteine methyltransferase domain"/>
    <property type="match status" value="1"/>
</dbReference>
<dbReference type="CDD" id="cd06445">
    <property type="entry name" value="ATase"/>
    <property type="match status" value="1"/>
</dbReference>
<dbReference type="PANTHER" id="PTHR10815">
    <property type="entry name" value="METHYLATED-DNA--PROTEIN-CYSTEINE METHYLTRANSFERASE"/>
    <property type="match status" value="1"/>
</dbReference>
<dbReference type="GO" id="GO:0003908">
    <property type="term" value="F:methylated-DNA-[protein]-cysteine S-methyltransferase activity"/>
    <property type="evidence" value="ECO:0007669"/>
    <property type="project" value="UniProtKB-EC"/>
</dbReference>
<reference evidence="8 9" key="1">
    <citation type="submission" date="2016-10" db="EMBL/GenBank/DDBJ databases">
        <authorList>
            <person name="de Groot N.N."/>
        </authorList>
    </citation>
    <scope>NUCLEOTIDE SEQUENCE [LARGE SCALE GENOMIC DNA]</scope>
    <source>
        <strain evidence="8 9">CGMCC 4.6533</strain>
    </source>
</reference>
<dbReference type="RefSeq" id="WP_090930215.1">
    <property type="nucleotide sequence ID" value="NZ_FNDJ01000003.1"/>
</dbReference>
<keyword evidence="4" id="KW-0227">DNA damage</keyword>
<keyword evidence="9" id="KW-1185">Reference proteome</keyword>
<dbReference type="AlphaFoldDB" id="A0A1G8FFJ2"/>
<feature type="domain" description="Methylated-DNA-[protein]-cysteine S-methyltransferase DNA binding" evidence="7">
    <location>
        <begin position="84"/>
        <end position="163"/>
    </location>
</feature>
<dbReference type="Proteomes" id="UP000199202">
    <property type="component" value="Unassembled WGS sequence"/>
</dbReference>
<organism evidence="8 9">
    <name type="scientific">Nonomuraea jiangxiensis</name>
    <dbReference type="NCBI Taxonomy" id="633440"/>
    <lineage>
        <taxon>Bacteria</taxon>
        <taxon>Bacillati</taxon>
        <taxon>Actinomycetota</taxon>
        <taxon>Actinomycetes</taxon>
        <taxon>Streptosporangiales</taxon>
        <taxon>Streptosporangiaceae</taxon>
        <taxon>Nonomuraea</taxon>
    </lineage>
</organism>
<dbReference type="InterPro" id="IPR036217">
    <property type="entry name" value="MethylDNA_cys_MeTrfase_DNAb"/>
</dbReference>
<dbReference type="GO" id="GO:0032259">
    <property type="term" value="P:methylation"/>
    <property type="evidence" value="ECO:0007669"/>
    <property type="project" value="UniProtKB-KW"/>
</dbReference>
<evidence type="ECO:0000313" key="8">
    <source>
        <dbReference type="EMBL" id="SDH80779.1"/>
    </source>
</evidence>
<evidence type="ECO:0000256" key="5">
    <source>
        <dbReference type="ARBA" id="ARBA00023204"/>
    </source>
</evidence>
<evidence type="ECO:0000313" key="9">
    <source>
        <dbReference type="Proteomes" id="UP000199202"/>
    </source>
</evidence>
<dbReference type="PROSITE" id="PS00374">
    <property type="entry name" value="MGMT"/>
    <property type="match status" value="1"/>
</dbReference>
<protein>
    <submittedName>
        <fullName evidence="8">Methylated-DNA-[protein]-cysteine S-methyltransferase</fullName>
    </submittedName>
</protein>
<evidence type="ECO:0000256" key="1">
    <source>
        <dbReference type="ARBA" id="ARBA00001286"/>
    </source>
</evidence>
<evidence type="ECO:0000256" key="4">
    <source>
        <dbReference type="ARBA" id="ARBA00022763"/>
    </source>
</evidence>
<evidence type="ECO:0000256" key="6">
    <source>
        <dbReference type="ARBA" id="ARBA00049348"/>
    </source>
</evidence>
<dbReference type="EMBL" id="FNDJ01000003">
    <property type="protein sequence ID" value="SDH80779.1"/>
    <property type="molecule type" value="Genomic_DNA"/>
</dbReference>
<keyword evidence="3 8" id="KW-0808">Transferase</keyword>
<dbReference type="Pfam" id="PF01035">
    <property type="entry name" value="DNA_binding_1"/>
    <property type="match status" value="1"/>
</dbReference>
<proteinExistence type="predicted"/>
<dbReference type="InterPro" id="IPR036388">
    <property type="entry name" value="WH-like_DNA-bd_sf"/>
</dbReference>
<evidence type="ECO:0000259" key="7">
    <source>
        <dbReference type="Pfam" id="PF01035"/>
    </source>
</evidence>
<dbReference type="GO" id="GO:0006281">
    <property type="term" value="P:DNA repair"/>
    <property type="evidence" value="ECO:0007669"/>
    <property type="project" value="UniProtKB-KW"/>
</dbReference>
<dbReference type="InterPro" id="IPR014048">
    <property type="entry name" value="MethylDNA_cys_MeTrfase_DNA-bd"/>
</dbReference>
<name>A0A1G8FFJ2_9ACTN</name>
<dbReference type="InterPro" id="IPR001497">
    <property type="entry name" value="MethylDNA_cys_MeTrfase_AS"/>
</dbReference>
<dbReference type="OrthoDB" id="9802228at2"/>
<keyword evidence="2 8" id="KW-0489">Methyltransferase</keyword>
<comment type="catalytic activity">
    <reaction evidence="1">
        <text>a 4-O-methyl-thymidine in DNA + L-cysteinyl-[protein] = a thymidine in DNA + S-methyl-L-cysteinyl-[protein]</text>
        <dbReference type="Rhea" id="RHEA:53428"/>
        <dbReference type="Rhea" id="RHEA-COMP:10131"/>
        <dbReference type="Rhea" id="RHEA-COMP:10132"/>
        <dbReference type="Rhea" id="RHEA-COMP:13555"/>
        <dbReference type="Rhea" id="RHEA-COMP:13556"/>
        <dbReference type="ChEBI" id="CHEBI:29950"/>
        <dbReference type="ChEBI" id="CHEBI:82612"/>
        <dbReference type="ChEBI" id="CHEBI:137386"/>
        <dbReference type="ChEBI" id="CHEBI:137387"/>
        <dbReference type="EC" id="2.1.1.63"/>
    </reaction>
</comment>